<organism evidence="2 3">
    <name type="scientific">Rubricella aquisinus</name>
    <dbReference type="NCBI Taxonomy" id="2028108"/>
    <lineage>
        <taxon>Bacteria</taxon>
        <taxon>Pseudomonadati</taxon>
        <taxon>Pseudomonadota</taxon>
        <taxon>Alphaproteobacteria</taxon>
        <taxon>Rhodobacterales</taxon>
        <taxon>Paracoccaceae</taxon>
        <taxon>Rubricella</taxon>
    </lineage>
</organism>
<evidence type="ECO:0000256" key="1">
    <source>
        <dbReference type="SAM" id="Phobius"/>
    </source>
</evidence>
<sequence>MTHAHSWMPLAMGPGMGLMLPFMIHDGGGAMFVLAHVAAALIIASLALVSPRLRRMARAHLNRAHLIRMGGGMAVGVAAICAYCLMIGGSHWI</sequence>
<feature type="transmembrane region" description="Helical" evidence="1">
    <location>
        <begin position="30"/>
        <end position="49"/>
    </location>
</feature>
<keyword evidence="1" id="KW-0812">Transmembrane</keyword>
<comment type="caution">
    <text evidence="2">The sequence shown here is derived from an EMBL/GenBank/DDBJ whole genome shotgun (WGS) entry which is preliminary data.</text>
</comment>
<keyword evidence="1" id="KW-1133">Transmembrane helix</keyword>
<dbReference type="AlphaFoldDB" id="A0A840WZI0"/>
<dbReference type="EMBL" id="JACIJS010000003">
    <property type="protein sequence ID" value="MBB5515075.1"/>
    <property type="molecule type" value="Genomic_DNA"/>
</dbReference>
<feature type="transmembrane region" description="Helical" evidence="1">
    <location>
        <begin position="70"/>
        <end position="92"/>
    </location>
</feature>
<keyword evidence="1" id="KW-0472">Membrane</keyword>
<accession>A0A840WZI0</accession>
<protein>
    <submittedName>
        <fullName evidence="2">Uncharacterized protein</fullName>
    </submittedName>
</protein>
<reference evidence="2 3" key="1">
    <citation type="submission" date="2020-08" db="EMBL/GenBank/DDBJ databases">
        <title>Genomic Encyclopedia of Type Strains, Phase IV (KMG-IV): sequencing the most valuable type-strain genomes for metagenomic binning, comparative biology and taxonomic classification.</title>
        <authorList>
            <person name="Goeker M."/>
        </authorList>
    </citation>
    <scope>NUCLEOTIDE SEQUENCE [LARGE SCALE GENOMIC DNA]</scope>
    <source>
        <strain evidence="2 3">DSM 103377</strain>
    </source>
</reference>
<evidence type="ECO:0000313" key="3">
    <source>
        <dbReference type="Proteomes" id="UP000553766"/>
    </source>
</evidence>
<name>A0A840WZI0_9RHOB</name>
<dbReference type="RefSeq" id="WP_184009326.1">
    <property type="nucleotide sequence ID" value="NZ_JACIJS010000003.1"/>
</dbReference>
<keyword evidence="3" id="KW-1185">Reference proteome</keyword>
<dbReference type="Proteomes" id="UP000553766">
    <property type="component" value="Unassembled WGS sequence"/>
</dbReference>
<proteinExistence type="predicted"/>
<evidence type="ECO:0000313" key="2">
    <source>
        <dbReference type="EMBL" id="MBB5515075.1"/>
    </source>
</evidence>
<gene>
    <name evidence="2" type="ORF">FHS89_001085</name>
</gene>